<dbReference type="SUPFAM" id="SSF55718">
    <property type="entry name" value="SCP-like"/>
    <property type="match status" value="1"/>
</dbReference>
<organism evidence="2">
    <name type="scientific">Spongospora subterranea</name>
    <dbReference type="NCBI Taxonomy" id="70186"/>
    <lineage>
        <taxon>Eukaryota</taxon>
        <taxon>Sar</taxon>
        <taxon>Rhizaria</taxon>
        <taxon>Endomyxa</taxon>
        <taxon>Phytomyxea</taxon>
        <taxon>Plasmodiophorida</taxon>
        <taxon>Plasmodiophoridae</taxon>
        <taxon>Spongospora</taxon>
    </lineage>
</organism>
<reference evidence="2" key="1">
    <citation type="submission" date="2015-04" db="EMBL/GenBank/DDBJ databases">
        <title>The genome sequence of the plant pathogenic Rhizarian Plasmodiophora brassicae reveals insights in its biotrophic life cycle and the origin of chitin synthesis.</title>
        <authorList>
            <person name="Schwelm A."/>
            <person name="Fogelqvist J."/>
            <person name="Knaust A."/>
            <person name="Julke S."/>
            <person name="Lilja T."/>
            <person name="Dhandapani V."/>
            <person name="Bonilla-Rosso G."/>
            <person name="Karlsson M."/>
            <person name="Shevchenko A."/>
            <person name="Choi S.R."/>
            <person name="Kim H.G."/>
            <person name="Park J.Y."/>
            <person name="Lim Y.P."/>
            <person name="Ludwig-Muller J."/>
            <person name="Dixelius C."/>
        </authorList>
    </citation>
    <scope>NUCLEOTIDE SEQUENCE</scope>
    <source>
        <tissue evidence="2">Potato root galls</tissue>
    </source>
</reference>
<dbReference type="Gene3D" id="3.30.1050.10">
    <property type="entry name" value="SCP2 sterol-binding domain"/>
    <property type="match status" value="1"/>
</dbReference>
<dbReference type="AlphaFoldDB" id="A0A0H5R7B2"/>
<dbReference type="EMBL" id="HACM01009598">
    <property type="protein sequence ID" value="CRZ10040.1"/>
    <property type="molecule type" value="Transcribed_RNA"/>
</dbReference>
<name>A0A0H5R7B2_9EUKA</name>
<protein>
    <recommendedName>
        <fullName evidence="1">SCP2 domain-containing protein</fullName>
    </recommendedName>
</protein>
<evidence type="ECO:0000313" key="2">
    <source>
        <dbReference type="EMBL" id="CRZ10040.1"/>
    </source>
</evidence>
<dbReference type="InterPro" id="IPR036527">
    <property type="entry name" value="SCP2_sterol-bd_dom_sf"/>
</dbReference>
<accession>A0A0H5R7B2</accession>
<feature type="domain" description="SCP2" evidence="1">
    <location>
        <begin position="17"/>
        <end position="93"/>
    </location>
</feature>
<dbReference type="Pfam" id="PF02036">
    <property type="entry name" value="SCP2"/>
    <property type="match status" value="1"/>
</dbReference>
<evidence type="ECO:0000259" key="1">
    <source>
        <dbReference type="Pfam" id="PF02036"/>
    </source>
</evidence>
<sequence length="238" mass="27035">MDEVNETLEFLCFSHKKSAKYNGIVTFVLTCPDDQSEHIRSVHVSGDGIRVLHQAHPAPSCVVRCQKDTFLDVYNGELHPQKAVLGGHLHVDGYRYNELRRFLSAFDFSSKQWRQFHQSRDNKTFASSTLDSMLNSWKSMLIPTAHAQSSALSFHLSRRVLTQNVIRNFEQSGASSSCPSSCINEYRNSIPPQSTFSNIQERSRRTGILARAFSDRISRRISASSLSCDHTDFVHRLL</sequence>
<dbReference type="InterPro" id="IPR003033">
    <property type="entry name" value="SCP2_sterol-bd_dom"/>
</dbReference>
<proteinExistence type="predicted"/>